<proteinExistence type="inferred from homology"/>
<keyword evidence="8" id="KW-0449">Lipoprotein</keyword>
<dbReference type="GO" id="GO:0006869">
    <property type="term" value="P:lipid transport"/>
    <property type="evidence" value="ECO:0007669"/>
    <property type="project" value="InterPro"/>
</dbReference>
<dbReference type="Proteomes" id="UP000593562">
    <property type="component" value="Unassembled WGS sequence"/>
</dbReference>
<dbReference type="AlphaFoldDB" id="A0A7J7DCY3"/>
<evidence type="ECO:0000259" key="11">
    <source>
        <dbReference type="SMART" id="SM00499"/>
    </source>
</evidence>
<feature type="domain" description="Bifunctional inhibitor/plant lipid transfer protein/seed storage helical" evidence="11">
    <location>
        <begin position="39"/>
        <end position="117"/>
    </location>
</feature>
<organism evidence="12 13">
    <name type="scientific">Tripterygium wilfordii</name>
    <name type="common">Thunder God vine</name>
    <dbReference type="NCBI Taxonomy" id="458696"/>
    <lineage>
        <taxon>Eukaryota</taxon>
        <taxon>Viridiplantae</taxon>
        <taxon>Streptophyta</taxon>
        <taxon>Embryophyta</taxon>
        <taxon>Tracheophyta</taxon>
        <taxon>Spermatophyta</taxon>
        <taxon>Magnoliopsida</taxon>
        <taxon>eudicotyledons</taxon>
        <taxon>Gunneridae</taxon>
        <taxon>Pentapetalae</taxon>
        <taxon>rosids</taxon>
        <taxon>fabids</taxon>
        <taxon>Celastrales</taxon>
        <taxon>Celastraceae</taxon>
        <taxon>Tripterygium</taxon>
    </lineage>
</organism>
<dbReference type="GO" id="GO:0008289">
    <property type="term" value="F:lipid binding"/>
    <property type="evidence" value="ECO:0007669"/>
    <property type="project" value="InterPro"/>
</dbReference>
<keyword evidence="5 10" id="KW-0732">Signal</keyword>
<evidence type="ECO:0000256" key="7">
    <source>
        <dbReference type="ARBA" id="ARBA00023180"/>
    </source>
</evidence>
<dbReference type="InterPro" id="IPR043325">
    <property type="entry name" value="LTSS"/>
</dbReference>
<comment type="caution">
    <text evidence="12">The sequence shown here is derived from an EMBL/GenBank/DDBJ whole genome shotgun (WGS) entry which is preliminary data.</text>
</comment>
<keyword evidence="4" id="KW-0472">Membrane</keyword>
<feature type="chain" id="PRO_5029489216" evidence="10">
    <location>
        <begin position="24"/>
        <end position="176"/>
    </location>
</feature>
<accession>A0A7J7DCY3</accession>
<keyword evidence="7" id="KW-0325">Glycoprotein</keyword>
<evidence type="ECO:0000256" key="5">
    <source>
        <dbReference type="ARBA" id="ARBA00022729"/>
    </source>
</evidence>
<dbReference type="FunFam" id="1.10.110.10:FF:000001">
    <property type="entry name" value="Bifunctional inhibitor/lipid-transfer protein/seed storage 2S albumin superfamily protein"/>
    <property type="match status" value="1"/>
</dbReference>
<evidence type="ECO:0000256" key="2">
    <source>
        <dbReference type="ARBA" id="ARBA00009748"/>
    </source>
</evidence>
<dbReference type="SUPFAM" id="SSF47699">
    <property type="entry name" value="Bifunctional inhibitor/lipid-transfer protein/seed storage 2S albumin"/>
    <property type="match status" value="1"/>
</dbReference>
<dbReference type="Pfam" id="PF14368">
    <property type="entry name" value="LTP_2"/>
    <property type="match status" value="1"/>
</dbReference>
<evidence type="ECO:0000313" key="12">
    <source>
        <dbReference type="EMBL" id="KAF5743926.1"/>
    </source>
</evidence>
<dbReference type="InterPro" id="IPR036312">
    <property type="entry name" value="Bifun_inhib/LTP/seed_sf"/>
</dbReference>
<dbReference type="Gene3D" id="1.10.110.10">
    <property type="entry name" value="Plant lipid-transfer and hydrophobic proteins"/>
    <property type="match status" value="1"/>
</dbReference>
<evidence type="ECO:0000256" key="8">
    <source>
        <dbReference type="ARBA" id="ARBA00023288"/>
    </source>
</evidence>
<reference evidence="12 13" key="1">
    <citation type="journal article" date="2020" name="Nat. Commun.">
        <title>Genome of Tripterygium wilfordii and identification of cytochrome P450 involved in triptolide biosynthesis.</title>
        <authorList>
            <person name="Tu L."/>
            <person name="Su P."/>
            <person name="Zhang Z."/>
            <person name="Gao L."/>
            <person name="Wang J."/>
            <person name="Hu T."/>
            <person name="Zhou J."/>
            <person name="Zhang Y."/>
            <person name="Zhao Y."/>
            <person name="Liu Y."/>
            <person name="Song Y."/>
            <person name="Tong Y."/>
            <person name="Lu Y."/>
            <person name="Yang J."/>
            <person name="Xu C."/>
            <person name="Jia M."/>
            <person name="Peters R.J."/>
            <person name="Huang L."/>
            <person name="Gao W."/>
        </authorList>
    </citation>
    <scope>NUCLEOTIDE SEQUENCE [LARGE SCALE GENOMIC DNA]</scope>
    <source>
        <strain evidence="13">cv. XIE 37</strain>
        <tissue evidence="12">Leaf</tissue>
    </source>
</reference>
<keyword evidence="13" id="KW-1185">Reference proteome</keyword>
<feature type="compositionally biased region" description="Polar residues" evidence="9">
    <location>
        <begin position="127"/>
        <end position="142"/>
    </location>
</feature>
<evidence type="ECO:0000256" key="4">
    <source>
        <dbReference type="ARBA" id="ARBA00022622"/>
    </source>
</evidence>
<comment type="subcellular location">
    <subcellularLocation>
        <location evidence="1">Cell membrane</location>
        <topology evidence="1">Lipid-anchor</topology>
        <topology evidence="1">GPI-anchor</topology>
    </subcellularLocation>
</comment>
<dbReference type="InterPro" id="IPR016140">
    <property type="entry name" value="Bifunc_inhib/LTP/seed_store"/>
</dbReference>
<dbReference type="GO" id="GO:0098552">
    <property type="term" value="C:side of membrane"/>
    <property type="evidence" value="ECO:0007669"/>
    <property type="project" value="UniProtKB-KW"/>
</dbReference>
<feature type="signal peptide" evidence="10">
    <location>
        <begin position="1"/>
        <end position="23"/>
    </location>
</feature>
<keyword evidence="3" id="KW-1003">Cell membrane</keyword>
<dbReference type="PRINTS" id="PR00382">
    <property type="entry name" value="LIPIDTRNSFER"/>
</dbReference>
<evidence type="ECO:0000256" key="6">
    <source>
        <dbReference type="ARBA" id="ARBA00023157"/>
    </source>
</evidence>
<dbReference type="GO" id="GO:0005886">
    <property type="term" value="C:plasma membrane"/>
    <property type="evidence" value="ECO:0007669"/>
    <property type="project" value="UniProtKB-SubCell"/>
</dbReference>
<keyword evidence="6" id="KW-1015">Disulfide bond</keyword>
<dbReference type="SMART" id="SM00499">
    <property type="entry name" value="AAI"/>
    <property type="match status" value="1"/>
</dbReference>
<name>A0A7J7DCY3_TRIWF</name>
<evidence type="ECO:0000256" key="1">
    <source>
        <dbReference type="ARBA" id="ARBA00004609"/>
    </source>
</evidence>
<dbReference type="OrthoDB" id="659547at2759"/>
<dbReference type="InParanoid" id="A0A7J7DCY3"/>
<dbReference type="CDD" id="cd00010">
    <property type="entry name" value="AAI_LTSS"/>
    <property type="match status" value="1"/>
</dbReference>
<comment type="similarity">
    <text evidence="2">Belongs to the plant LTP family.</text>
</comment>
<keyword evidence="4" id="KW-0336">GPI-anchor</keyword>
<feature type="region of interest" description="Disordered" evidence="9">
    <location>
        <begin position="120"/>
        <end position="149"/>
    </location>
</feature>
<gene>
    <name evidence="12" type="ORF">HS088_TW08G00514</name>
</gene>
<evidence type="ECO:0000256" key="9">
    <source>
        <dbReference type="SAM" id="MobiDB-lite"/>
    </source>
</evidence>
<evidence type="ECO:0000256" key="10">
    <source>
        <dbReference type="SAM" id="SignalP"/>
    </source>
</evidence>
<sequence length="176" mass="17394">MAAVKACLLLCVLSVLSICAVDGAGHSHTVAAPAPSVDCSMLIMNMADCLPFVSNGSGPSKPEKTCCTGFKTVLKADPDCICQAFKSSAQFGVVIDIKRAMALPAACGVHDSSAPTCGMSLSPASAPETSPTLSGLGPTSAQSVTPAPAPKSSSSALSSSVASLVLGLVAAAFSSF</sequence>
<dbReference type="EMBL" id="JAAARO010000008">
    <property type="protein sequence ID" value="KAF5743926.1"/>
    <property type="molecule type" value="Genomic_DNA"/>
</dbReference>
<dbReference type="FunCoup" id="A0A7J7DCY3">
    <property type="interactions" value="230"/>
</dbReference>
<dbReference type="InterPro" id="IPR000528">
    <property type="entry name" value="Plant_nsLTP"/>
</dbReference>
<evidence type="ECO:0000256" key="3">
    <source>
        <dbReference type="ARBA" id="ARBA00022475"/>
    </source>
</evidence>
<protein>
    <submittedName>
        <fullName evidence="12">Non-specific lipid-transfer protein-like protein</fullName>
    </submittedName>
</protein>
<evidence type="ECO:0000313" key="13">
    <source>
        <dbReference type="Proteomes" id="UP000593562"/>
    </source>
</evidence>
<dbReference type="PANTHER" id="PTHR33044">
    <property type="entry name" value="BIFUNCTIONAL INHIBITOR/LIPID-TRANSFER PROTEIN/SEED STORAGE 2S ALBUMIN SUPERFAMILY PROTEIN-RELATED"/>
    <property type="match status" value="1"/>
</dbReference>